<accession>A0A7V2AYY3</accession>
<comment type="caution">
    <text evidence="1">The sequence shown here is derived from an EMBL/GenBank/DDBJ whole genome shotgun (WGS) entry which is preliminary data.</text>
</comment>
<proteinExistence type="predicted"/>
<name>A0A7V2AYY3_RHOMR</name>
<evidence type="ECO:0000313" key="1">
    <source>
        <dbReference type="EMBL" id="HER95239.1"/>
    </source>
</evidence>
<reference evidence="1" key="1">
    <citation type="journal article" date="2020" name="mSystems">
        <title>Genome- and Community-Level Interaction Insights into Carbon Utilization and Element Cycling Functions of Hydrothermarchaeota in Hydrothermal Sediment.</title>
        <authorList>
            <person name="Zhou Z."/>
            <person name="Liu Y."/>
            <person name="Xu W."/>
            <person name="Pan J."/>
            <person name="Luo Z.H."/>
            <person name="Li M."/>
        </authorList>
    </citation>
    <scope>NUCLEOTIDE SEQUENCE [LARGE SCALE GENOMIC DNA]</scope>
    <source>
        <strain evidence="1">SpSt-143</strain>
    </source>
</reference>
<dbReference type="AlphaFoldDB" id="A0A7V2AYY3"/>
<organism evidence="1">
    <name type="scientific">Rhodothermus marinus</name>
    <name type="common">Rhodothermus obamensis</name>
    <dbReference type="NCBI Taxonomy" id="29549"/>
    <lineage>
        <taxon>Bacteria</taxon>
        <taxon>Pseudomonadati</taxon>
        <taxon>Rhodothermota</taxon>
        <taxon>Rhodothermia</taxon>
        <taxon>Rhodothermales</taxon>
        <taxon>Rhodothermaceae</taxon>
        <taxon>Rhodothermus</taxon>
    </lineage>
</organism>
<gene>
    <name evidence="1" type="ORF">ENO59_01765</name>
</gene>
<sequence length="135" mass="15536">MLGCAPEGQWSPQEGLALLWAAFAAQARQEDPEGYWLARLCPEATAYELQRLMQTGRTEYATDNGPALVRWVVESHMPHWPRKYRRRALRVLTDWAVACGAPRSQVQLLLKLEQLQRSKATQRVRSVRRGDRPPR</sequence>
<dbReference type="EMBL" id="DSGB01000002">
    <property type="protein sequence ID" value="HER95239.1"/>
    <property type="molecule type" value="Genomic_DNA"/>
</dbReference>
<protein>
    <submittedName>
        <fullName evidence="1">Uncharacterized protein</fullName>
    </submittedName>
</protein>